<feature type="region of interest" description="Disordered" evidence="1">
    <location>
        <begin position="140"/>
        <end position="173"/>
    </location>
</feature>
<accession>A0A9W6WLN7</accession>
<evidence type="ECO:0000256" key="1">
    <source>
        <dbReference type="SAM" id="MobiDB-lite"/>
    </source>
</evidence>
<name>A0A9W6WLN7_9STRA</name>
<comment type="caution">
    <text evidence="2">The sequence shown here is derived from an EMBL/GenBank/DDBJ whole genome shotgun (WGS) entry which is preliminary data.</text>
</comment>
<dbReference type="EMBL" id="BSXT01000124">
    <property type="protein sequence ID" value="GMF18266.1"/>
    <property type="molecule type" value="Genomic_DNA"/>
</dbReference>
<gene>
    <name evidence="2" type="ORF">Pfra01_000154200</name>
</gene>
<feature type="region of interest" description="Disordered" evidence="1">
    <location>
        <begin position="26"/>
        <end position="78"/>
    </location>
</feature>
<reference evidence="2" key="1">
    <citation type="submission" date="2023-04" db="EMBL/GenBank/DDBJ databases">
        <title>Phytophthora fragariaefolia NBRC 109709.</title>
        <authorList>
            <person name="Ichikawa N."/>
            <person name="Sato H."/>
            <person name="Tonouchi N."/>
        </authorList>
    </citation>
    <scope>NUCLEOTIDE SEQUENCE</scope>
    <source>
        <strain evidence="2">NBRC 109709</strain>
    </source>
</reference>
<sequence>MSLREYKKARGNTVLARDLLKALFDVGSDADMEDGEEDEEISSSRRDDPSVGSHHPREDDSDDSSSKRSHTAAIDRSLTLDRCPARGIQSRYGSTAPPSQYALYLCNGIIDHAATKELDFDPATDQDAIIMWRSALEAEGKHQGGCDDGTSRPGRRQTTDRCGPRRMFPEQRGRRCQRVMERPGHTLLQGHPT</sequence>
<evidence type="ECO:0000313" key="3">
    <source>
        <dbReference type="Proteomes" id="UP001165121"/>
    </source>
</evidence>
<protein>
    <submittedName>
        <fullName evidence="2">Unnamed protein product</fullName>
    </submittedName>
</protein>
<evidence type="ECO:0000313" key="2">
    <source>
        <dbReference type="EMBL" id="GMF18266.1"/>
    </source>
</evidence>
<keyword evidence="3" id="KW-1185">Reference proteome</keyword>
<dbReference type="Proteomes" id="UP001165121">
    <property type="component" value="Unassembled WGS sequence"/>
</dbReference>
<organism evidence="2 3">
    <name type="scientific">Phytophthora fragariaefolia</name>
    <dbReference type="NCBI Taxonomy" id="1490495"/>
    <lineage>
        <taxon>Eukaryota</taxon>
        <taxon>Sar</taxon>
        <taxon>Stramenopiles</taxon>
        <taxon>Oomycota</taxon>
        <taxon>Peronosporomycetes</taxon>
        <taxon>Peronosporales</taxon>
        <taxon>Peronosporaceae</taxon>
        <taxon>Phytophthora</taxon>
    </lineage>
</organism>
<feature type="compositionally biased region" description="Acidic residues" evidence="1">
    <location>
        <begin position="28"/>
        <end position="41"/>
    </location>
</feature>
<dbReference type="AlphaFoldDB" id="A0A9W6WLN7"/>
<proteinExistence type="predicted"/>
<feature type="compositionally biased region" description="Basic and acidic residues" evidence="1">
    <location>
        <begin position="157"/>
        <end position="173"/>
    </location>
</feature>